<sequence length="232" mass="25353">MENIEKVQKLLQTPKLDVIICSQKTGKTALHYACTTGNMEILRSLIAFVPDLNYTDLEGKSALHYAILHDSTEVANLLLDAVVILSTKQIKMDGHHLCMPATAIGLKFLQVSRLLESPGIDPNYKDASGMTVLLQMCLNQGNVDIVNLLLAMPSIDTSVVDKLGNSCLNLAVLQGHLCIVDKLLAHDSFDVNHTNYGGMTPLMQACTTKNTAIASRLLQVDGIDVNKRFYSN</sequence>
<organism evidence="4 5">
    <name type="scientific">Thraustotheca clavata</name>
    <dbReference type="NCBI Taxonomy" id="74557"/>
    <lineage>
        <taxon>Eukaryota</taxon>
        <taxon>Sar</taxon>
        <taxon>Stramenopiles</taxon>
        <taxon>Oomycota</taxon>
        <taxon>Saprolegniomycetes</taxon>
        <taxon>Saprolegniales</taxon>
        <taxon>Achlyaceae</taxon>
        <taxon>Thraustotheca</taxon>
    </lineage>
</organism>
<gene>
    <name evidence="4" type="ORF">THRCLA_02987</name>
</gene>
<dbReference type="PROSITE" id="PS50297">
    <property type="entry name" value="ANK_REP_REGION"/>
    <property type="match status" value="2"/>
</dbReference>
<comment type="caution">
    <text evidence="4">The sequence shown here is derived from an EMBL/GenBank/DDBJ whole genome shotgun (WGS) entry which is preliminary data.</text>
</comment>
<keyword evidence="1" id="KW-0677">Repeat</keyword>
<dbReference type="SMART" id="SM00248">
    <property type="entry name" value="ANK"/>
    <property type="match status" value="5"/>
</dbReference>
<proteinExistence type="predicted"/>
<dbReference type="OrthoDB" id="194358at2759"/>
<dbReference type="PANTHER" id="PTHR24173:SF74">
    <property type="entry name" value="ANKYRIN REPEAT DOMAIN-CONTAINING PROTEIN 16"/>
    <property type="match status" value="1"/>
</dbReference>
<evidence type="ECO:0000256" key="3">
    <source>
        <dbReference type="PROSITE-ProRule" id="PRU00023"/>
    </source>
</evidence>
<dbReference type="EMBL" id="JNBS01000548">
    <property type="protein sequence ID" value="OQS04805.1"/>
    <property type="molecule type" value="Genomic_DNA"/>
</dbReference>
<evidence type="ECO:0000313" key="4">
    <source>
        <dbReference type="EMBL" id="OQS04805.1"/>
    </source>
</evidence>
<protein>
    <submittedName>
        <fullName evidence="4">Ankyrin repeat domain-containing protein 50</fullName>
    </submittedName>
</protein>
<dbReference type="Gene3D" id="1.25.40.20">
    <property type="entry name" value="Ankyrin repeat-containing domain"/>
    <property type="match status" value="2"/>
</dbReference>
<feature type="repeat" description="ANK" evidence="3">
    <location>
        <begin position="58"/>
        <end position="80"/>
    </location>
</feature>
<evidence type="ECO:0000313" key="5">
    <source>
        <dbReference type="Proteomes" id="UP000243217"/>
    </source>
</evidence>
<dbReference type="InterPro" id="IPR002110">
    <property type="entry name" value="Ankyrin_rpt"/>
</dbReference>
<name>A0A1W0A3H7_9STRA</name>
<dbReference type="Pfam" id="PF12796">
    <property type="entry name" value="Ank_2"/>
    <property type="match status" value="2"/>
</dbReference>
<evidence type="ECO:0000256" key="1">
    <source>
        <dbReference type="ARBA" id="ARBA00022737"/>
    </source>
</evidence>
<dbReference type="Proteomes" id="UP000243217">
    <property type="component" value="Unassembled WGS sequence"/>
</dbReference>
<dbReference type="PANTHER" id="PTHR24173">
    <property type="entry name" value="ANKYRIN REPEAT CONTAINING"/>
    <property type="match status" value="1"/>
</dbReference>
<dbReference type="STRING" id="74557.A0A1W0A3H7"/>
<dbReference type="PRINTS" id="PR01415">
    <property type="entry name" value="ANKYRIN"/>
</dbReference>
<evidence type="ECO:0000256" key="2">
    <source>
        <dbReference type="ARBA" id="ARBA00023043"/>
    </source>
</evidence>
<dbReference type="SUPFAM" id="SSF48403">
    <property type="entry name" value="Ankyrin repeat"/>
    <property type="match status" value="1"/>
</dbReference>
<accession>A0A1W0A3H7</accession>
<feature type="repeat" description="ANK" evidence="3">
    <location>
        <begin position="25"/>
        <end position="57"/>
    </location>
</feature>
<reference evidence="4 5" key="1">
    <citation type="journal article" date="2014" name="Genome Biol. Evol.">
        <title>The secreted proteins of Achlya hypogyna and Thraustotheca clavata identify the ancestral oomycete secretome and reveal gene acquisitions by horizontal gene transfer.</title>
        <authorList>
            <person name="Misner I."/>
            <person name="Blouin N."/>
            <person name="Leonard G."/>
            <person name="Richards T.A."/>
            <person name="Lane C.E."/>
        </authorList>
    </citation>
    <scope>NUCLEOTIDE SEQUENCE [LARGE SCALE GENOMIC DNA]</scope>
    <source>
        <strain evidence="4 5">ATCC 34112</strain>
    </source>
</reference>
<dbReference type="PROSITE" id="PS50088">
    <property type="entry name" value="ANK_REPEAT"/>
    <property type="match status" value="2"/>
</dbReference>
<keyword evidence="5" id="KW-1185">Reference proteome</keyword>
<dbReference type="InterPro" id="IPR036770">
    <property type="entry name" value="Ankyrin_rpt-contain_sf"/>
</dbReference>
<dbReference type="AlphaFoldDB" id="A0A1W0A3H7"/>
<keyword evidence="2 3" id="KW-0040">ANK repeat</keyword>